<dbReference type="Pfam" id="PF13483">
    <property type="entry name" value="Lactamase_B_3"/>
    <property type="match status" value="1"/>
</dbReference>
<sequence length="214" mass="23710">MQLTWYGHSCFLLTSESGYSILTDPCDQDTGYELHDLTCDTVTISHEHHDHNCLAIVAGKPDILRAPGEYRAGEIPVTGFSSYHDDAKGAHRGENIVFLYQIDDLKVLHLGDLGHMLSDEVIQKIGDVDILLAPIGGVFTINAKTAAELADRLNAKVLIPMHYKTPALHFNIEGLEPLIAANANRRVHHLNANTASLTHETLGDRRLLILDYKR</sequence>
<dbReference type="InterPro" id="IPR036866">
    <property type="entry name" value="RibonucZ/Hydroxyglut_hydro"/>
</dbReference>
<dbReference type="Gene3D" id="3.60.15.10">
    <property type="entry name" value="Ribonuclease Z/Hydroxyacylglutathione hydrolase-like"/>
    <property type="match status" value="1"/>
</dbReference>
<reference evidence="1" key="1">
    <citation type="submission" date="2019-08" db="EMBL/GenBank/DDBJ databases">
        <authorList>
            <person name="Kucharzyk K."/>
            <person name="Murdoch R.W."/>
            <person name="Higgins S."/>
            <person name="Loffler F."/>
        </authorList>
    </citation>
    <scope>NUCLEOTIDE SEQUENCE</scope>
</reference>
<gene>
    <name evidence="1" type="ORF">SDC9_111665</name>
</gene>
<comment type="caution">
    <text evidence="1">The sequence shown here is derived from an EMBL/GenBank/DDBJ whole genome shotgun (WGS) entry which is preliminary data.</text>
</comment>
<evidence type="ECO:0000313" key="1">
    <source>
        <dbReference type="EMBL" id="MPM64776.1"/>
    </source>
</evidence>
<dbReference type="PANTHER" id="PTHR42967">
    <property type="entry name" value="METAL DEPENDENT HYDROLASE"/>
    <property type="match status" value="1"/>
</dbReference>
<accession>A0A645BHX4</accession>
<proteinExistence type="predicted"/>
<dbReference type="PANTHER" id="PTHR42967:SF1">
    <property type="entry name" value="MBL FOLD METALLO-HYDROLASE"/>
    <property type="match status" value="1"/>
</dbReference>
<evidence type="ECO:0008006" key="2">
    <source>
        <dbReference type="Google" id="ProtNLM"/>
    </source>
</evidence>
<dbReference type="EMBL" id="VSSQ01020143">
    <property type="protein sequence ID" value="MPM64776.1"/>
    <property type="molecule type" value="Genomic_DNA"/>
</dbReference>
<name>A0A645BHX4_9ZZZZ</name>
<protein>
    <recommendedName>
        <fullName evidence="2">Metallo-beta-lactamase domain-containing protein</fullName>
    </recommendedName>
</protein>
<dbReference type="SUPFAM" id="SSF56281">
    <property type="entry name" value="Metallo-hydrolase/oxidoreductase"/>
    <property type="match status" value="1"/>
</dbReference>
<organism evidence="1">
    <name type="scientific">bioreactor metagenome</name>
    <dbReference type="NCBI Taxonomy" id="1076179"/>
    <lineage>
        <taxon>unclassified sequences</taxon>
        <taxon>metagenomes</taxon>
        <taxon>ecological metagenomes</taxon>
    </lineage>
</organism>
<dbReference type="AlphaFoldDB" id="A0A645BHX4"/>